<reference evidence="2 3" key="1">
    <citation type="journal article" date="2018" name="PLoS Genet.">
        <title>Population sequencing reveals clonal diversity and ancestral inbreeding in the grapevine cultivar Chardonnay.</title>
        <authorList>
            <person name="Roach M.J."/>
            <person name="Johnson D.L."/>
            <person name="Bohlmann J."/>
            <person name="van Vuuren H.J."/>
            <person name="Jones S.J."/>
            <person name="Pretorius I.S."/>
            <person name="Schmidt S.A."/>
            <person name="Borneman A.R."/>
        </authorList>
    </citation>
    <scope>NUCLEOTIDE SEQUENCE [LARGE SCALE GENOMIC DNA]</scope>
    <source>
        <strain evidence="3">cv. Chardonnay</strain>
        <tissue evidence="2">Leaf</tissue>
    </source>
</reference>
<dbReference type="Proteomes" id="UP000288805">
    <property type="component" value="Unassembled WGS sequence"/>
</dbReference>
<evidence type="ECO:0000313" key="3">
    <source>
        <dbReference type="Proteomes" id="UP000288805"/>
    </source>
</evidence>
<organism evidence="2 3">
    <name type="scientific">Vitis vinifera</name>
    <name type="common">Grape</name>
    <dbReference type="NCBI Taxonomy" id="29760"/>
    <lineage>
        <taxon>Eukaryota</taxon>
        <taxon>Viridiplantae</taxon>
        <taxon>Streptophyta</taxon>
        <taxon>Embryophyta</taxon>
        <taxon>Tracheophyta</taxon>
        <taxon>Spermatophyta</taxon>
        <taxon>Magnoliopsida</taxon>
        <taxon>eudicotyledons</taxon>
        <taxon>Gunneridae</taxon>
        <taxon>Pentapetalae</taxon>
        <taxon>rosids</taxon>
        <taxon>Vitales</taxon>
        <taxon>Vitaceae</taxon>
        <taxon>Viteae</taxon>
        <taxon>Vitis</taxon>
    </lineage>
</organism>
<evidence type="ECO:0000313" key="2">
    <source>
        <dbReference type="EMBL" id="RVW98295.1"/>
    </source>
</evidence>
<feature type="region of interest" description="Disordered" evidence="1">
    <location>
        <begin position="37"/>
        <end position="74"/>
    </location>
</feature>
<gene>
    <name evidence="2" type="ORF">CK203_034366</name>
</gene>
<accession>A0A438INV6</accession>
<comment type="caution">
    <text evidence="2">The sequence shown here is derived from an EMBL/GenBank/DDBJ whole genome shotgun (WGS) entry which is preliminary data.</text>
</comment>
<protein>
    <submittedName>
        <fullName evidence="2">Uncharacterized protein</fullName>
    </submittedName>
</protein>
<proteinExistence type="predicted"/>
<sequence length="311" mass="35141">MDRAKLAIKASVKQWEKYWEVIDRRWEGQLHRHLHAAGLPTNEEGRERDVDSRRKGKASRTISSSSSSDDGDNGGSRWGAALVGAIEELVALVRVLEEMVALGAVMKKSIPWRFRFTGVVPHAKDTALESKSLPSVGNSRKSYLEVTSRRLARGKLVHFHGWKSLALPSVGPGEKWCLRDFADTQEGCEIISQHRAIFTGLRSWLPPLGSQLPSRGMVRESSEGETPYCTKVLRNSRNKRLIPQHFRVIDLQWLQLLQSAPKVAATTVIKNMLYGRFSLLFLLAIRIHSWKVDSKLCPRFLIALLSLDLLW</sequence>
<evidence type="ECO:0000256" key="1">
    <source>
        <dbReference type="SAM" id="MobiDB-lite"/>
    </source>
</evidence>
<dbReference type="EMBL" id="QGNW01000094">
    <property type="protein sequence ID" value="RVW98295.1"/>
    <property type="molecule type" value="Genomic_DNA"/>
</dbReference>
<name>A0A438INV6_VITVI</name>
<dbReference type="AlphaFoldDB" id="A0A438INV6"/>
<feature type="compositionally biased region" description="Basic and acidic residues" evidence="1">
    <location>
        <begin position="43"/>
        <end position="53"/>
    </location>
</feature>